<comment type="caution">
    <text evidence="2">The sequence shown here is derived from an EMBL/GenBank/DDBJ whole genome shotgun (WGS) entry which is preliminary data.</text>
</comment>
<feature type="region of interest" description="Disordered" evidence="1">
    <location>
        <begin position="1"/>
        <end position="29"/>
    </location>
</feature>
<organism evidence="2 3">
    <name type="scientific">Penicillium cf. griseofulvum</name>
    <dbReference type="NCBI Taxonomy" id="2972120"/>
    <lineage>
        <taxon>Eukaryota</taxon>
        <taxon>Fungi</taxon>
        <taxon>Dikarya</taxon>
        <taxon>Ascomycota</taxon>
        <taxon>Pezizomycotina</taxon>
        <taxon>Eurotiomycetes</taxon>
        <taxon>Eurotiomycetidae</taxon>
        <taxon>Eurotiales</taxon>
        <taxon>Aspergillaceae</taxon>
        <taxon>Penicillium</taxon>
    </lineage>
</organism>
<evidence type="ECO:0000313" key="3">
    <source>
        <dbReference type="Proteomes" id="UP001150879"/>
    </source>
</evidence>
<accession>A0A9W9IVQ3</accession>
<sequence>MKDSKSRSLSPTLLEERDYPNSSSQVGTLTETQHELIDSIGNKQLASRLHKRTLKIFTREERLQAVEFYRAHVHINPQTGEERSLSIANASEALHISEYTLERWVNEETKITLMKYGNSRDDGERYASVSVSEQFKSRNYPFLRLTPEQLSAKKYVKGKYFYKLHPITHPVPFISIEGGRRGKIESFADAYKFLGHAEDTLHPGHPREPGSDLEIQSQKPIIEAAAPCLESLPGHGLRNENPTVQKVNSLLYHLAPNYGLRQLGLGRCTPCYEQLGACVSLVCEHLVAASDKVDSAIPVRIGFDYDEPFEGAPTHWAIKLLLGTRAEIMLPLSLCLRGSIKHEVVPNTLLLQGWTMDYEMLKCKTRKRQKNEERENAIRYSQEFYRKSQPIFEKFRLCPALYIEDVEMLFLGSQSWRPRRFSPTWTLYNAILHSSYRSGDTLTPIYGKYTNIESIVDSIVTKAPKVSFSVPAVQAFQLVSLEHFTLVPQVSEITVLSQFSKHLEVSDPCPGRGLRLESIEETLKQDAHTTCEREFRKKLQLKVLYGRPEKTWILDFEYISMPKRYSPIPLQLAIRQLDGKLLYQGNIDYGLSMKEFMDVTSSCYGGLSTNGETSLQVRDQIIKVCSCNPDDVKILSWFATQDMQCFLRILTGCNELVQDKISHKGHKNFQTINIGILCEKLFPDLLSTTLQSVHEFLSGGEGSRGKYHTASYDTEAMATIVKSSCTVDVIVYIKLLL</sequence>
<evidence type="ECO:0000256" key="1">
    <source>
        <dbReference type="SAM" id="MobiDB-lite"/>
    </source>
</evidence>
<evidence type="ECO:0000313" key="2">
    <source>
        <dbReference type="EMBL" id="KAJ5185938.1"/>
    </source>
</evidence>
<dbReference type="EMBL" id="JAPQKP010000006">
    <property type="protein sequence ID" value="KAJ5185938.1"/>
    <property type="molecule type" value="Genomic_DNA"/>
</dbReference>
<proteinExistence type="predicted"/>
<dbReference type="AlphaFoldDB" id="A0A9W9IVQ3"/>
<gene>
    <name evidence="2" type="ORF">N7472_010778</name>
</gene>
<dbReference type="Proteomes" id="UP001150879">
    <property type="component" value="Unassembled WGS sequence"/>
</dbReference>
<name>A0A9W9IVQ3_9EURO</name>
<reference evidence="2" key="2">
    <citation type="journal article" date="2023" name="IMA Fungus">
        <title>Comparative genomic study of the Penicillium genus elucidates a diverse pangenome and 15 lateral gene transfer events.</title>
        <authorList>
            <person name="Petersen C."/>
            <person name="Sorensen T."/>
            <person name="Nielsen M.R."/>
            <person name="Sondergaard T.E."/>
            <person name="Sorensen J.L."/>
            <person name="Fitzpatrick D.A."/>
            <person name="Frisvad J.C."/>
            <person name="Nielsen K.L."/>
        </authorList>
    </citation>
    <scope>NUCLEOTIDE SEQUENCE</scope>
    <source>
        <strain evidence="2">IBT 16849</strain>
    </source>
</reference>
<protein>
    <submittedName>
        <fullName evidence="2">Uncharacterized protein</fullName>
    </submittedName>
</protein>
<reference evidence="2" key="1">
    <citation type="submission" date="2022-11" db="EMBL/GenBank/DDBJ databases">
        <authorList>
            <person name="Petersen C."/>
        </authorList>
    </citation>
    <scope>NUCLEOTIDE SEQUENCE</scope>
    <source>
        <strain evidence="2">IBT 16849</strain>
    </source>
</reference>
<feature type="compositionally biased region" description="Polar residues" evidence="1">
    <location>
        <begin position="20"/>
        <end position="29"/>
    </location>
</feature>
<keyword evidence="3" id="KW-1185">Reference proteome</keyword>